<sequence length="54" mass="6262">MLGAAPLIMHRPLHICNPNQVIMWFNPLWVPLDLRFLVLLIIQRDEGKQNNASI</sequence>
<gene>
    <name evidence="1" type="ORF">HHI36_023369</name>
</gene>
<keyword evidence="2" id="KW-1185">Reference proteome</keyword>
<dbReference type="EMBL" id="JABFTP020000186">
    <property type="protein sequence ID" value="KAL3289989.1"/>
    <property type="molecule type" value="Genomic_DNA"/>
</dbReference>
<comment type="caution">
    <text evidence="1">The sequence shown here is derived from an EMBL/GenBank/DDBJ whole genome shotgun (WGS) entry which is preliminary data.</text>
</comment>
<reference evidence="1 2" key="1">
    <citation type="journal article" date="2021" name="BMC Biol.">
        <title>Horizontally acquired antibacterial genes associated with adaptive radiation of ladybird beetles.</title>
        <authorList>
            <person name="Li H.S."/>
            <person name="Tang X.F."/>
            <person name="Huang Y.H."/>
            <person name="Xu Z.Y."/>
            <person name="Chen M.L."/>
            <person name="Du X.Y."/>
            <person name="Qiu B.Y."/>
            <person name="Chen P.T."/>
            <person name="Zhang W."/>
            <person name="Slipinski A."/>
            <person name="Escalona H.E."/>
            <person name="Waterhouse R.M."/>
            <person name="Zwick A."/>
            <person name="Pang H."/>
        </authorList>
    </citation>
    <scope>NUCLEOTIDE SEQUENCE [LARGE SCALE GENOMIC DNA]</scope>
    <source>
        <strain evidence="1">SYSU2018</strain>
    </source>
</reference>
<accession>A0ABD2PGU3</accession>
<name>A0ABD2PGU3_9CUCU</name>
<evidence type="ECO:0000313" key="1">
    <source>
        <dbReference type="EMBL" id="KAL3289989.1"/>
    </source>
</evidence>
<protein>
    <submittedName>
        <fullName evidence="1">Uncharacterized protein</fullName>
    </submittedName>
</protein>
<dbReference type="AlphaFoldDB" id="A0ABD2PGU3"/>
<dbReference type="Proteomes" id="UP001516400">
    <property type="component" value="Unassembled WGS sequence"/>
</dbReference>
<organism evidence="1 2">
    <name type="scientific">Cryptolaemus montrouzieri</name>
    <dbReference type="NCBI Taxonomy" id="559131"/>
    <lineage>
        <taxon>Eukaryota</taxon>
        <taxon>Metazoa</taxon>
        <taxon>Ecdysozoa</taxon>
        <taxon>Arthropoda</taxon>
        <taxon>Hexapoda</taxon>
        <taxon>Insecta</taxon>
        <taxon>Pterygota</taxon>
        <taxon>Neoptera</taxon>
        <taxon>Endopterygota</taxon>
        <taxon>Coleoptera</taxon>
        <taxon>Polyphaga</taxon>
        <taxon>Cucujiformia</taxon>
        <taxon>Coccinelloidea</taxon>
        <taxon>Coccinellidae</taxon>
        <taxon>Scymninae</taxon>
        <taxon>Scymnini</taxon>
        <taxon>Cryptolaemus</taxon>
    </lineage>
</organism>
<evidence type="ECO:0000313" key="2">
    <source>
        <dbReference type="Proteomes" id="UP001516400"/>
    </source>
</evidence>
<proteinExistence type="predicted"/>